<keyword evidence="5" id="KW-0862">Zinc</keyword>
<keyword evidence="11" id="KW-1185">Reference proteome</keyword>
<evidence type="ECO:0000256" key="4">
    <source>
        <dbReference type="ARBA" id="ARBA00022912"/>
    </source>
</evidence>
<feature type="domain" description="PPM-type phosphatase" evidence="9">
    <location>
        <begin position="310"/>
        <end position="608"/>
    </location>
</feature>
<dbReference type="InterPro" id="IPR036457">
    <property type="entry name" value="PPM-type-like_dom_sf"/>
</dbReference>
<keyword evidence="4 6" id="KW-0904">Protein phosphatase</keyword>
<dbReference type="Gene3D" id="3.60.40.10">
    <property type="entry name" value="PPM-type phosphatase domain"/>
    <property type="match status" value="1"/>
</dbReference>
<sequence>MSGPLRSVLTFRRPAEGMEPCILSVRRTFLDLSPFPTALPRSASAPGRSVQPVRSNFHTAPTPSHPIPSQHLQVQRVPIPSLTMERVGASPLHLVPERDTRPGQAMTHNDAVRRPQNLLGAQALGEVQNPPGQHSMITPQALQLTEHSREQNFLMPQHMMQPWQQAPMTQAAASHASSEPMNNPTPAELHEAGECQPCKFFYGATWPVGRRCHFGDRCPKCHLCTKAQAMKRVKVLGYKSRQQAKEAQPAEGHVHYGPGSAGPAEFHREGGAGKEGGKDFLGWYMVKLDRVVLAPPECNEQEMEDWVRQSVGYGCRKGLKPESPNQDSFSMVMVENDFAMYGVYDGHGPAGHDCSDLSLRHARSVREKREKLLKVFTGLLKKLCSAFLNDPDRERDPGAVLTKVFLDTQEILMKQGTFETSGTTCTIVYHDKKLDKLTIAHVGDSRSVLGKKKDEMSPWESLELTTDHKPDLPKEKQRIENANPPGRVVFDGYYNHRVFAMNGMYPGLNMSRALGDVIAHKEAGLSAEPDICVIDLKAEREKYAKLMLLVCTDGVWEFILSQEAINMVQKFPDCQQAVDRLMKESWDRWMKDSDNEITDDITAVLVHL</sequence>
<evidence type="ECO:0000313" key="10">
    <source>
        <dbReference type="EMBL" id="CAK9113653.1"/>
    </source>
</evidence>
<comment type="caution">
    <text evidence="10">The sequence shown here is derived from an EMBL/GenBank/DDBJ whole genome shotgun (WGS) entry which is preliminary data.</text>
</comment>
<name>A0ABP0SMM4_9DINO</name>
<dbReference type="InterPro" id="IPR000222">
    <property type="entry name" value="PP2C_BS"/>
</dbReference>
<comment type="subcellular location">
    <subcellularLocation>
        <location evidence="1">Membrane</location>
        <topology evidence="1">Peripheral membrane protein</topology>
    </subcellularLocation>
</comment>
<reference evidence="10 11" key="1">
    <citation type="submission" date="2024-02" db="EMBL/GenBank/DDBJ databases">
        <authorList>
            <person name="Chen Y."/>
            <person name="Shah S."/>
            <person name="Dougan E. K."/>
            <person name="Thang M."/>
            <person name="Chan C."/>
        </authorList>
    </citation>
    <scope>NUCLEOTIDE SEQUENCE [LARGE SCALE GENOMIC DNA]</scope>
</reference>
<keyword evidence="2 5" id="KW-0479">Metal-binding</keyword>
<dbReference type="EMBL" id="CAXAMN010027894">
    <property type="protein sequence ID" value="CAK9113653.1"/>
    <property type="molecule type" value="Genomic_DNA"/>
</dbReference>
<dbReference type="SUPFAM" id="SSF81606">
    <property type="entry name" value="PP2C-like"/>
    <property type="match status" value="1"/>
</dbReference>
<evidence type="ECO:0000256" key="1">
    <source>
        <dbReference type="ARBA" id="ARBA00004170"/>
    </source>
</evidence>
<dbReference type="PROSITE" id="PS01032">
    <property type="entry name" value="PPM_1"/>
    <property type="match status" value="1"/>
</dbReference>
<evidence type="ECO:0000256" key="7">
    <source>
        <dbReference type="SAM" id="MobiDB-lite"/>
    </source>
</evidence>
<dbReference type="InterPro" id="IPR001932">
    <property type="entry name" value="PPM-type_phosphatase-like_dom"/>
</dbReference>
<protein>
    <recommendedName>
        <fullName evidence="12">Protein-serine/threonine phosphatase</fullName>
    </recommendedName>
</protein>
<gene>
    <name evidence="10" type="ORF">CCMP2556_LOCUS52591</name>
</gene>
<dbReference type="PANTHER" id="PTHR47992">
    <property type="entry name" value="PROTEIN PHOSPHATASE"/>
    <property type="match status" value="1"/>
</dbReference>
<organism evidence="10 11">
    <name type="scientific">Durusdinium trenchii</name>
    <dbReference type="NCBI Taxonomy" id="1381693"/>
    <lineage>
        <taxon>Eukaryota</taxon>
        <taxon>Sar</taxon>
        <taxon>Alveolata</taxon>
        <taxon>Dinophyceae</taxon>
        <taxon>Suessiales</taxon>
        <taxon>Symbiodiniaceae</taxon>
        <taxon>Durusdinium</taxon>
    </lineage>
</organism>
<evidence type="ECO:0000259" key="8">
    <source>
        <dbReference type="PROSITE" id="PS50103"/>
    </source>
</evidence>
<keyword evidence="5" id="KW-0863">Zinc-finger</keyword>
<feature type="region of interest" description="Disordered" evidence="7">
    <location>
        <begin position="241"/>
        <end position="271"/>
    </location>
</feature>
<accession>A0ABP0SMM4</accession>
<evidence type="ECO:0000256" key="6">
    <source>
        <dbReference type="RuleBase" id="RU003465"/>
    </source>
</evidence>
<feature type="zinc finger region" description="C3H1-type" evidence="5">
    <location>
        <begin position="197"/>
        <end position="225"/>
    </location>
</feature>
<dbReference type="InterPro" id="IPR000571">
    <property type="entry name" value="Znf_CCCH"/>
</dbReference>
<dbReference type="InterPro" id="IPR015655">
    <property type="entry name" value="PP2C"/>
</dbReference>
<dbReference type="PROSITE" id="PS51746">
    <property type="entry name" value="PPM_2"/>
    <property type="match status" value="1"/>
</dbReference>
<dbReference type="SMART" id="SM00332">
    <property type="entry name" value="PP2Cc"/>
    <property type="match status" value="1"/>
</dbReference>
<dbReference type="Proteomes" id="UP001642484">
    <property type="component" value="Unassembled WGS sequence"/>
</dbReference>
<keyword evidence="3 6" id="KW-0378">Hydrolase</keyword>
<comment type="similarity">
    <text evidence="6">Belongs to the PP2C family.</text>
</comment>
<dbReference type="Pfam" id="PF00481">
    <property type="entry name" value="PP2C"/>
    <property type="match status" value="1"/>
</dbReference>
<dbReference type="CDD" id="cd00143">
    <property type="entry name" value="PP2Cc"/>
    <property type="match status" value="1"/>
</dbReference>
<dbReference type="PROSITE" id="PS50103">
    <property type="entry name" value="ZF_C3H1"/>
    <property type="match status" value="1"/>
</dbReference>
<evidence type="ECO:0000256" key="5">
    <source>
        <dbReference type="PROSITE-ProRule" id="PRU00723"/>
    </source>
</evidence>
<evidence type="ECO:0000256" key="2">
    <source>
        <dbReference type="ARBA" id="ARBA00022723"/>
    </source>
</evidence>
<feature type="domain" description="C3H1-type" evidence="8">
    <location>
        <begin position="197"/>
        <end position="225"/>
    </location>
</feature>
<evidence type="ECO:0000259" key="9">
    <source>
        <dbReference type="PROSITE" id="PS51746"/>
    </source>
</evidence>
<evidence type="ECO:0008006" key="12">
    <source>
        <dbReference type="Google" id="ProtNLM"/>
    </source>
</evidence>
<proteinExistence type="inferred from homology"/>
<evidence type="ECO:0000256" key="3">
    <source>
        <dbReference type="ARBA" id="ARBA00022801"/>
    </source>
</evidence>
<evidence type="ECO:0000313" key="11">
    <source>
        <dbReference type="Proteomes" id="UP001642484"/>
    </source>
</evidence>